<feature type="non-terminal residue" evidence="2">
    <location>
        <position position="25"/>
    </location>
</feature>
<reference evidence="2" key="1">
    <citation type="journal article" date="2015" name="Nature">
        <title>Complex archaea that bridge the gap between prokaryotes and eukaryotes.</title>
        <authorList>
            <person name="Spang A."/>
            <person name="Saw J.H."/>
            <person name="Jorgensen S.L."/>
            <person name="Zaremba-Niedzwiedzka K."/>
            <person name="Martijn J."/>
            <person name="Lind A.E."/>
            <person name="van Eijk R."/>
            <person name="Schleper C."/>
            <person name="Guy L."/>
            <person name="Ettema T.J."/>
        </authorList>
    </citation>
    <scope>NUCLEOTIDE SEQUENCE</scope>
</reference>
<evidence type="ECO:0000313" key="2">
    <source>
        <dbReference type="EMBL" id="KKM15198.1"/>
    </source>
</evidence>
<comment type="caution">
    <text evidence="2">The sequence shown here is derived from an EMBL/GenBank/DDBJ whole genome shotgun (WGS) entry which is preliminary data.</text>
</comment>
<sequence>MDARERVIKAINHEEPDRIPSYEGS</sequence>
<dbReference type="AlphaFoldDB" id="A0A0F9JZ89"/>
<proteinExistence type="predicted"/>
<feature type="region of interest" description="Disordered" evidence="1">
    <location>
        <begin position="1"/>
        <end position="25"/>
    </location>
</feature>
<evidence type="ECO:0000256" key="1">
    <source>
        <dbReference type="SAM" id="MobiDB-lite"/>
    </source>
</evidence>
<name>A0A0F9JZ89_9ZZZZ</name>
<dbReference type="EMBL" id="LAZR01014963">
    <property type="protein sequence ID" value="KKM15198.1"/>
    <property type="molecule type" value="Genomic_DNA"/>
</dbReference>
<organism evidence="2">
    <name type="scientific">marine sediment metagenome</name>
    <dbReference type="NCBI Taxonomy" id="412755"/>
    <lineage>
        <taxon>unclassified sequences</taxon>
        <taxon>metagenomes</taxon>
        <taxon>ecological metagenomes</taxon>
    </lineage>
</organism>
<protein>
    <submittedName>
        <fullName evidence="2">Uncharacterized protein</fullName>
    </submittedName>
</protein>
<gene>
    <name evidence="2" type="ORF">LCGC14_1698510</name>
</gene>
<accession>A0A0F9JZ89</accession>